<evidence type="ECO:0000313" key="1">
    <source>
        <dbReference type="EMBL" id="MBA6097457.1"/>
    </source>
</evidence>
<accession>A0A7W2KFA7</accession>
<dbReference type="AlphaFoldDB" id="A0A7W2KFA7"/>
<dbReference type="InterPro" id="IPR021874">
    <property type="entry name" value="Phage_Mu_Gp27"/>
</dbReference>
<comment type="caution">
    <text evidence="1">The sequence shown here is derived from an EMBL/GenBank/DDBJ whole genome shotgun (WGS) entry which is preliminary data.</text>
</comment>
<organism evidence="1 2">
    <name type="scientific">Pseudomonas juntendi</name>
    <dbReference type="NCBI Taxonomy" id="2666183"/>
    <lineage>
        <taxon>Bacteria</taxon>
        <taxon>Pseudomonadati</taxon>
        <taxon>Pseudomonadota</taxon>
        <taxon>Gammaproteobacteria</taxon>
        <taxon>Pseudomonadales</taxon>
        <taxon>Pseudomonadaceae</taxon>
        <taxon>Pseudomonas</taxon>
    </lineage>
</organism>
<evidence type="ECO:0000313" key="2">
    <source>
        <dbReference type="Proteomes" id="UP000545074"/>
    </source>
</evidence>
<dbReference type="Pfam" id="PF11985">
    <property type="entry name" value="Phage_Mu_Gp27"/>
    <property type="match status" value="1"/>
</dbReference>
<name>A0A7W2KFA7_9PSED</name>
<dbReference type="Proteomes" id="UP000545074">
    <property type="component" value="Unassembled WGS sequence"/>
</dbReference>
<protein>
    <submittedName>
        <fullName evidence="1">DUF3486 family protein</fullName>
    </submittedName>
</protein>
<sequence length="137" mass="15423">MIPIKSRKIPIRNTGMPPRGIVETLSDQVKLEVDQKLRATAYGELVSLANWLTVTHGVKISKSALGRYSQELKAKDRASELVARDMRDSLTDRQTIDLLVELGTLRIREHRILKKLEQIGYIDLGCPDTEVAFEAPI</sequence>
<dbReference type="RefSeq" id="WP_182389343.1">
    <property type="nucleotide sequence ID" value="NZ_JACGCX010000004.1"/>
</dbReference>
<reference evidence="1 2" key="1">
    <citation type="submission" date="2020-07" db="EMBL/GenBank/DDBJ databases">
        <title>Diversity of carbapenemase encoding genes among Pseudomonas putida group clinical isolates in a tertiary Brazilian hospital.</title>
        <authorList>
            <person name="Alberto-Lei F."/>
            <person name="Nodari C.S."/>
            <person name="Streling A.P."/>
            <person name="Paulino J.T."/>
            <person name="Bessa-Neto F.O."/>
            <person name="Cayo R."/>
            <person name="Gales A.C."/>
        </authorList>
    </citation>
    <scope>NUCLEOTIDE SEQUENCE [LARGE SCALE GENOMIC DNA]</scope>
    <source>
        <strain evidence="1 2">12815</strain>
    </source>
</reference>
<gene>
    <name evidence="1" type="ORF">H4C80_10030</name>
</gene>
<proteinExistence type="predicted"/>
<dbReference type="EMBL" id="JACGCX010000004">
    <property type="protein sequence ID" value="MBA6097457.1"/>
    <property type="molecule type" value="Genomic_DNA"/>
</dbReference>